<evidence type="ECO:0000256" key="5">
    <source>
        <dbReference type="ARBA" id="ARBA00038359"/>
    </source>
</evidence>
<dbReference type="HOGENOM" id="CLU_028200_2_0_1"/>
<evidence type="ECO:0000259" key="7">
    <source>
        <dbReference type="Pfam" id="PF20684"/>
    </source>
</evidence>
<dbReference type="GeneID" id="19403812"/>
<evidence type="ECO:0000313" key="9">
    <source>
        <dbReference type="Proteomes" id="UP000016935"/>
    </source>
</evidence>
<accession>R0IDH4</accession>
<evidence type="ECO:0000256" key="3">
    <source>
        <dbReference type="ARBA" id="ARBA00022989"/>
    </source>
</evidence>
<dbReference type="STRING" id="671987.R0IDH4"/>
<protein>
    <recommendedName>
        <fullName evidence="7">Rhodopsin domain-containing protein</fullName>
    </recommendedName>
</protein>
<dbReference type="OrthoDB" id="3934549at2759"/>
<dbReference type="eggNOG" id="ENOG502RX66">
    <property type="taxonomic scope" value="Eukaryota"/>
</dbReference>
<dbReference type="InterPro" id="IPR052337">
    <property type="entry name" value="SAT4-like"/>
</dbReference>
<dbReference type="PANTHER" id="PTHR33048:SF124">
    <property type="entry name" value="INTEGRAL MEMBRANE PROTEIN"/>
    <property type="match status" value="1"/>
</dbReference>
<proteinExistence type="inferred from homology"/>
<comment type="similarity">
    <text evidence="5">Belongs to the SAT4 family.</text>
</comment>
<feature type="transmembrane region" description="Helical" evidence="6">
    <location>
        <begin position="68"/>
        <end position="91"/>
    </location>
</feature>
<feature type="domain" description="Rhodopsin" evidence="7">
    <location>
        <begin position="4"/>
        <end position="186"/>
    </location>
</feature>
<evidence type="ECO:0000256" key="2">
    <source>
        <dbReference type="ARBA" id="ARBA00022692"/>
    </source>
</evidence>
<dbReference type="AlphaFoldDB" id="R0IDH4"/>
<feature type="transmembrane region" description="Helical" evidence="6">
    <location>
        <begin position="148"/>
        <end position="169"/>
    </location>
</feature>
<dbReference type="Pfam" id="PF20684">
    <property type="entry name" value="Fung_rhodopsin"/>
    <property type="match status" value="1"/>
</dbReference>
<keyword evidence="2 6" id="KW-0812">Transmembrane</keyword>
<reference evidence="8 9" key="2">
    <citation type="journal article" date="2013" name="PLoS Genet.">
        <title>Comparative genome structure, secondary metabolite, and effector coding capacity across Cochliobolus pathogens.</title>
        <authorList>
            <person name="Condon B.J."/>
            <person name="Leng Y."/>
            <person name="Wu D."/>
            <person name="Bushley K.E."/>
            <person name="Ohm R.A."/>
            <person name="Otillar R."/>
            <person name="Martin J."/>
            <person name="Schackwitz W."/>
            <person name="Grimwood J."/>
            <person name="MohdZainudin N."/>
            <person name="Xue C."/>
            <person name="Wang R."/>
            <person name="Manning V.A."/>
            <person name="Dhillon B."/>
            <person name="Tu Z.J."/>
            <person name="Steffenson B.J."/>
            <person name="Salamov A."/>
            <person name="Sun H."/>
            <person name="Lowry S."/>
            <person name="LaButti K."/>
            <person name="Han J."/>
            <person name="Copeland A."/>
            <person name="Lindquist E."/>
            <person name="Barry K."/>
            <person name="Schmutz J."/>
            <person name="Baker S.E."/>
            <person name="Ciuffetti L.M."/>
            <person name="Grigoriev I.V."/>
            <person name="Zhong S."/>
            <person name="Turgeon B.G."/>
        </authorList>
    </citation>
    <scope>NUCLEOTIDE SEQUENCE [LARGE SCALE GENOMIC DNA]</scope>
    <source>
        <strain evidence="9">28A</strain>
    </source>
</reference>
<organism evidence="8 9">
    <name type="scientific">Exserohilum turcicum (strain 28A)</name>
    <name type="common">Northern leaf blight fungus</name>
    <name type="synonym">Setosphaeria turcica</name>
    <dbReference type="NCBI Taxonomy" id="671987"/>
    <lineage>
        <taxon>Eukaryota</taxon>
        <taxon>Fungi</taxon>
        <taxon>Dikarya</taxon>
        <taxon>Ascomycota</taxon>
        <taxon>Pezizomycotina</taxon>
        <taxon>Dothideomycetes</taxon>
        <taxon>Pleosporomycetidae</taxon>
        <taxon>Pleosporales</taxon>
        <taxon>Pleosporineae</taxon>
        <taxon>Pleosporaceae</taxon>
        <taxon>Exserohilum</taxon>
    </lineage>
</organism>
<dbReference type="RefSeq" id="XP_008028822.1">
    <property type="nucleotide sequence ID" value="XM_008030631.1"/>
</dbReference>
<evidence type="ECO:0000313" key="8">
    <source>
        <dbReference type="EMBL" id="EOA83410.1"/>
    </source>
</evidence>
<keyword evidence="4 6" id="KW-0472">Membrane</keyword>
<dbReference type="GO" id="GO:0016020">
    <property type="term" value="C:membrane"/>
    <property type="evidence" value="ECO:0007669"/>
    <property type="project" value="UniProtKB-SubCell"/>
</dbReference>
<gene>
    <name evidence="8" type="ORF">SETTUDRAFT_33705</name>
</gene>
<keyword evidence="9" id="KW-1185">Reference proteome</keyword>
<dbReference type="PANTHER" id="PTHR33048">
    <property type="entry name" value="PTH11-LIKE INTEGRAL MEMBRANE PROTEIN (AFU_ORTHOLOGUE AFUA_5G11245)"/>
    <property type="match status" value="1"/>
</dbReference>
<feature type="transmembrane region" description="Helical" evidence="6">
    <location>
        <begin position="111"/>
        <end position="136"/>
    </location>
</feature>
<comment type="subcellular location">
    <subcellularLocation>
        <location evidence="1">Membrane</location>
        <topology evidence="1">Multi-pass membrane protein</topology>
    </subcellularLocation>
</comment>
<reference evidence="8 9" key="1">
    <citation type="journal article" date="2012" name="PLoS Pathog.">
        <title>Diverse lifestyles and strategies of plant pathogenesis encoded in the genomes of eighteen Dothideomycetes fungi.</title>
        <authorList>
            <person name="Ohm R.A."/>
            <person name="Feau N."/>
            <person name="Henrissat B."/>
            <person name="Schoch C.L."/>
            <person name="Horwitz B.A."/>
            <person name="Barry K.W."/>
            <person name="Condon B.J."/>
            <person name="Copeland A.C."/>
            <person name="Dhillon B."/>
            <person name="Glaser F."/>
            <person name="Hesse C.N."/>
            <person name="Kosti I."/>
            <person name="LaButti K."/>
            <person name="Lindquist E.A."/>
            <person name="Lucas S."/>
            <person name="Salamov A.A."/>
            <person name="Bradshaw R.E."/>
            <person name="Ciuffetti L."/>
            <person name="Hamelin R.C."/>
            <person name="Kema G.H.J."/>
            <person name="Lawrence C."/>
            <person name="Scott J.A."/>
            <person name="Spatafora J.W."/>
            <person name="Turgeon B.G."/>
            <person name="de Wit P.J.G.M."/>
            <person name="Zhong S."/>
            <person name="Goodwin S.B."/>
            <person name="Grigoriev I.V."/>
        </authorList>
    </citation>
    <scope>NUCLEOTIDE SEQUENCE [LARGE SCALE GENOMIC DNA]</scope>
    <source>
        <strain evidence="9">28A</strain>
    </source>
</reference>
<dbReference type="Proteomes" id="UP000016935">
    <property type="component" value="Unassembled WGS sequence"/>
</dbReference>
<dbReference type="EMBL" id="KB908833">
    <property type="protein sequence ID" value="EOA83410.1"/>
    <property type="molecule type" value="Genomic_DNA"/>
</dbReference>
<feature type="transmembrane region" description="Helical" evidence="6">
    <location>
        <begin position="42"/>
        <end position="61"/>
    </location>
</feature>
<evidence type="ECO:0000256" key="6">
    <source>
        <dbReference type="SAM" id="Phobius"/>
    </source>
</evidence>
<sequence length="252" mass="28357">MVYTIVSIITIRYGLGLHLWDIPFQVFSPNFMKMAVVSGTSVGMSIMLTKLSILTLFLRFITDQRFRIAVYTVMVFIVTYSLITSFSWVFTCRPIAKYWDLSITGGTCIDWVPVALFNGVMNATTDTIILALPIVFLRTLQLPKRQKVGIMGLLMTGGFIIRLILSLRLVHMLDISWGAIPLELWCISAGKPFFRKYMPRVLGSGYGAGSAGTKLHTLRSKHRQHHYSNDEGDDGQDMMSMEDAMNLLTVVV</sequence>
<keyword evidence="3 6" id="KW-1133">Transmembrane helix</keyword>
<evidence type="ECO:0000256" key="4">
    <source>
        <dbReference type="ARBA" id="ARBA00023136"/>
    </source>
</evidence>
<dbReference type="InterPro" id="IPR049326">
    <property type="entry name" value="Rhodopsin_dom_fungi"/>
</dbReference>
<evidence type="ECO:0000256" key="1">
    <source>
        <dbReference type="ARBA" id="ARBA00004141"/>
    </source>
</evidence>
<name>R0IDH4_EXST2</name>